<evidence type="ECO:0000313" key="8">
    <source>
        <dbReference type="EMBL" id="PPU71996.1"/>
    </source>
</evidence>
<keyword evidence="3 6" id="KW-0067">ATP-binding</keyword>
<dbReference type="GO" id="GO:0004077">
    <property type="term" value="F:biotin--[biotin carboxyl-carrier protein] ligase activity"/>
    <property type="evidence" value="ECO:0007669"/>
    <property type="project" value="UniProtKB-UniRule"/>
</dbReference>
<keyword evidence="6" id="KW-0678">Repressor</keyword>
<dbReference type="HAMAP" id="MF_00978">
    <property type="entry name" value="Bifunct_BirA"/>
    <property type="match status" value="1"/>
</dbReference>
<dbReference type="NCBIfam" id="NF008848">
    <property type="entry name" value="PRK11886.1-3"/>
    <property type="match status" value="1"/>
</dbReference>
<feature type="binding site" evidence="6">
    <location>
        <position position="113"/>
    </location>
    <ligand>
        <name>biotin</name>
        <dbReference type="ChEBI" id="CHEBI:57586"/>
    </ligand>
</feature>
<comment type="caution">
    <text evidence="8">The sequence shown here is derived from an EMBL/GenBank/DDBJ whole genome shotgun (WGS) entry which is preliminary data.</text>
</comment>
<dbReference type="GO" id="GO:0005524">
    <property type="term" value="F:ATP binding"/>
    <property type="evidence" value="ECO:0007669"/>
    <property type="project" value="UniProtKB-UniRule"/>
</dbReference>
<dbReference type="InterPro" id="IPR008988">
    <property type="entry name" value="Transcriptional_repressor_C"/>
</dbReference>
<protein>
    <recommendedName>
        <fullName evidence="6">Bifunctional ligase/repressor BirA</fullName>
    </recommendedName>
    <alternativeName>
        <fullName evidence="6">Biotin operon repressor</fullName>
    </alternativeName>
    <alternativeName>
        <fullName evidence="6">Biotin--[acetyl-CoA-carboxylase] ligase</fullName>
        <ecNumber evidence="6">6.3.4.15</ecNumber>
    </alternativeName>
    <alternativeName>
        <fullName evidence="6">Biotin--protein ligase</fullName>
    </alternativeName>
    <alternativeName>
        <fullName evidence="6">Biotin-[acetyl-CoA carboxylase] synthetase</fullName>
    </alternativeName>
</protein>
<evidence type="ECO:0000256" key="6">
    <source>
        <dbReference type="HAMAP-Rule" id="MF_00978"/>
    </source>
</evidence>
<keyword evidence="1 6" id="KW-0436">Ligase</keyword>
<keyword evidence="6" id="KW-0238">DNA-binding</keyword>
<feature type="binding site" evidence="6">
    <location>
        <begin position="117"/>
        <end position="119"/>
    </location>
    <ligand>
        <name>biotin</name>
        <dbReference type="ChEBI" id="CHEBI:57586"/>
    </ligand>
</feature>
<comment type="similarity">
    <text evidence="6">Belongs to the biotin--protein ligase family.</text>
</comment>
<reference evidence="8 9" key="1">
    <citation type="submission" date="2016-08" db="EMBL/GenBank/DDBJ databases">
        <authorList>
            <person name="Seilhamer J.J."/>
        </authorList>
    </citation>
    <scope>NUCLEOTIDE SEQUENCE [LARGE SCALE GENOMIC DNA]</scope>
    <source>
        <strain evidence="8 9">CFBP4644</strain>
    </source>
</reference>
<keyword evidence="6" id="KW-0804">Transcription</keyword>
<evidence type="ECO:0000256" key="5">
    <source>
        <dbReference type="ARBA" id="ARBA00047846"/>
    </source>
</evidence>
<dbReference type="NCBIfam" id="TIGR00121">
    <property type="entry name" value="birA_ligase"/>
    <property type="match status" value="1"/>
</dbReference>
<dbReference type="InterPro" id="IPR003142">
    <property type="entry name" value="BPL_C"/>
</dbReference>
<keyword evidence="4 6" id="KW-0092">Biotin</keyword>
<dbReference type="EC" id="6.3.4.15" evidence="6"/>
<feature type="binding site" evidence="6">
    <location>
        <begin position="90"/>
        <end position="92"/>
    </location>
    <ligand>
        <name>biotin</name>
        <dbReference type="ChEBI" id="CHEBI:57586"/>
    </ligand>
</feature>
<dbReference type="GO" id="GO:0006355">
    <property type="term" value="P:regulation of DNA-templated transcription"/>
    <property type="evidence" value="ECO:0007669"/>
    <property type="project" value="UniProtKB-UniRule"/>
</dbReference>
<sequence length="321" mass="33187">MDDRALLAKLASGRQSGDALARDAGMTRAAVWKRIQNLRAAGVDIDGQPGDGYRLTAPLDLLDAGRIRAAMAAEALAQLASLEVAWSLESTNTTLLARPAPAQGVEVLLAERQTGGRGRRGRQWASPLGAHLYLSVSRSFGGGLGQLAGLSLAVGVAVAEALRGCGFAEVGLKWPNDLLARERKLGGLLIEGGGEMAGTARAVIGLGLNVHMPPAAAAMIDQPWVDLDTLAGRAVSRDAVVAAVLSALLPALELFEAQGLAAFLPRYAALDVLRGRAVQVEEAGVRHHGTALGLAADGALQVQSGTAMRLFHSGEVSVRPA</sequence>
<feature type="binding site" evidence="6">
    <location>
        <position position="184"/>
    </location>
    <ligand>
        <name>biotin</name>
        <dbReference type="ChEBI" id="CHEBI:57586"/>
    </ligand>
</feature>
<keyword evidence="6" id="KW-0805">Transcription regulation</keyword>
<dbReference type="InterPro" id="IPR030855">
    <property type="entry name" value="Bifunct_BirA"/>
</dbReference>
<dbReference type="InterPro" id="IPR036390">
    <property type="entry name" value="WH_DNA-bd_sf"/>
</dbReference>
<keyword evidence="2 6" id="KW-0547">Nucleotide-binding</keyword>
<evidence type="ECO:0000256" key="3">
    <source>
        <dbReference type="ARBA" id="ARBA00022840"/>
    </source>
</evidence>
<dbReference type="InterPro" id="IPR036388">
    <property type="entry name" value="WH-like_DNA-bd_sf"/>
</dbReference>
<dbReference type="Pfam" id="PF08279">
    <property type="entry name" value="HTH_11"/>
    <property type="match status" value="1"/>
</dbReference>
<name>A0A2S7DDU1_9XANT</name>
<dbReference type="GO" id="GO:0003677">
    <property type="term" value="F:DNA binding"/>
    <property type="evidence" value="ECO:0007669"/>
    <property type="project" value="UniProtKB-UniRule"/>
</dbReference>
<dbReference type="SUPFAM" id="SSF55681">
    <property type="entry name" value="Class II aaRS and biotin synthetases"/>
    <property type="match status" value="1"/>
</dbReference>
<feature type="DNA-binding region" description="H-T-H motif" evidence="6">
    <location>
        <begin position="17"/>
        <end position="36"/>
    </location>
</feature>
<dbReference type="GO" id="GO:0005737">
    <property type="term" value="C:cytoplasm"/>
    <property type="evidence" value="ECO:0007669"/>
    <property type="project" value="TreeGrafter"/>
</dbReference>
<dbReference type="Gene3D" id="2.30.30.100">
    <property type="match status" value="1"/>
</dbReference>
<dbReference type="Gene3D" id="3.30.930.10">
    <property type="entry name" value="Bira Bifunctional Protein, Domain 2"/>
    <property type="match status" value="1"/>
</dbReference>
<evidence type="ECO:0000256" key="2">
    <source>
        <dbReference type="ARBA" id="ARBA00022741"/>
    </source>
</evidence>
<dbReference type="InterPro" id="IPR045864">
    <property type="entry name" value="aa-tRNA-synth_II/BPL/LPL"/>
</dbReference>
<dbReference type="SUPFAM" id="SSF50037">
    <property type="entry name" value="C-terminal domain of transcriptional repressors"/>
    <property type="match status" value="1"/>
</dbReference>
<feature type="domain" description="BPL/LPL catalytic" evidence="7">
    <location>
        <begin position="79"/>
        <end position="256"/>
    </location>
</feature>
<comment type="function">
    <text evidence="6">Acts both as a biotin--[acetyl-CoA-carboxylase] ligase and a biotin-operon repressor. In the presence of ATP, BirA activates biotin to form the BirA-biotinyl-5'-adenylate (BirA-bio-5'-AMP or holoBirA) complex. HoloBirA can either transfer the biotinyl moiety to the biotin carboxyl carrier protein (BCCP) subunit of acetyl-CoA carboxylase, or bind to the biotin operator site and inhibit transcription of the operon.</text>
</comment>
<proteinExistence type="inferred from homology"/>
<comment type="catalytic activity">
    <reaction evidence="5 6">
        <text>biotin + L-lysyl-[protein] + ATP = N(6)-biotinyl-L-lysyl-[protein] + AMP + diphosphate + H(+)</text>
        <dbReference type="Rhea" id="RHEA:11756"/>
        <dbReference type="Rhea" id="RHEA-COMP:9752"/>
        <dbReference type="Rhea" id="RHEA-COMP:10505"/>
        <dbReference type="ChEBI" id="CHEBI:15378"/>
        <dbReference type="ChEBI" id="CHEBI:29969"/>
        <dbReference type="ChEBI" id="CHEBI:30616"/>
        <dbReference type="ChEBI" id="CHEBI:33019"/>
        <dbReference type="ChEBI" id="CHEBI:57586"/>
        <dbReference type="ChEBI" id="CHEBI:83144"/>
        <dbReference type="ChEBI" id="CHEBI:456215"/>
        <dbReference type="EC" id="6.3.4.15"/>
    </reaction>
</comment>
<gene>
    <name evidence="6" type="primary">birA</name>
    <name evidence="8" type="ORF">XmelCFBP4644_13300</name>
</gene>
<dbReference type="Pfam" id="PF02237">
    <property type="entry name" value="BPL_C"/>
    <property type="match status" value="1"/>
</dbReference>
<evidence type="ECO:0000256" key="1">
    <source>
        <dbReference type="ARBA" id="ARBA00022598"/>
    </source>
</evidence>
<dbReference type="OrthoDB" id="9807064at2"/>
<dbReference type="AlphaFoldDB" id="A0A2S7DDU1"/>
<dbReference type="Gene3D" id="1.10.10.10">
    <property type="entry name" value="Winged helix-like DNA-binding domain superfamily/Winged helix DNA-binding domain"/>
    <property type="match status" value="1"/>
</dbReference>
<dbReference type="EMBL" id="MDEH01000007">
    <property type="protein sequence ID" value="PPU71996.1"/>
    <property type="molecule type" value="Genomic_DNA"/>
</dbReference>
<dbReference type="Pfam" id="PF03099">
    <property type="entry name" value="BPL_LplA_LipB"/>
    <property type="match status" value="1"/>
</dbReference>
<dbReference type="PANTHER" id="PTHR12835:SF5">
    <property type="entry name" value="BIOTIN--PROTEIN LIGASE"/>
    <property type="match status" value="1"/>
</dbReference>
<dbReference type="InterPro" id="IPR004408">
    <property type="entry name" value="Biotin_CoA_COase_ligase"/>
</dbReference>
<organism evidence="8 9">
    <name type="scientific">Xanthomonas melonis</name>
    <dbReference type="NCBI Taxonomy" id="56456"/>
    <lineage>
        <taxon>Bacteria</taxon>
        <taxon>Pseudomonadati</taxon>
        <taxon>Pseudomonadota</taxon>
        <taxon>Gammaproteobacteria</taxon>
        <taxon>Lysobacterales</taxon>
        <taxon>Lysobacteraceae</taxon>
        <taxon>Xanthomonas</taxon>
    </lineage>
</organism>
<dbReference type="SUPFAM" id="SSF46785">
    <property type="entry name" value="Winged helix' DNA-binding domain"/>
    <property type="match status" value="1"/>
</dbReference>
<dbReference type="InterPro" id="IPR013196">
    <property type="entry name" value="HTH_11"/>
</dbReference>
<dbReference type="Proteomes" id="UP000239865">
    <property type="component" value="Unassembled WGS sequence"/>
</dbReference>
<dbReference type="PANTHER" id="PTHR12835">
    <property type="entry name" value="BIOTIN PROTEIN LIGASE"/>
    <property type="match status" value="1"/>
</dbReference>
<dbReference type="InterPro" id="IPR004143">
    <property type="entry name" value="BPL_LPL_catalytic"/>
</dbReference>
<accession>A0A2S7DDU1</accession>
<evidence type="ECO:0000259" key="7">
    <source>
        <dbReference type="PROSITE" id="PS51733"/>
    </source>
</evidence>
<evidence type="ECO:0000256" key="4">
    <source>
        <dbReference type="ARBA" id="ARBA00023267"/>
    </source>
</evidence>
<dbReference type="PROSITE" id="PS51733">
    <property type="entry name" value="BPL_LPL_CATALYTIC"/>
    <property type="match status" value="1"/>
</dbReference>
<evidence type="ECO:0000313" key="9">
    <source>
        <dbReference type="Proteomes" id="UP000239865"/>
    </source>
</evidence>